<protein>
    <submittedName>
        <fullName evidence="3">UBX domain-containing protein 6</fullName>
    </submittedName>
</protein>
<dbReference type="AlphaFoldDB" id="A0A7I4YBW2"/>
<evidence type="ECO:0000313" key="3">
    <source>
        <dbReference type="WBParaSite" id="HCON_00078840-00001"/>
    </source>
</evidence>
<feature type="compositionally biased region" description="Polar residues" evidence="1">
    <location>
        <begin position="27"/>
        <end position="45"/>
    </location>
</feature>
<keyword evidence="2" id="KW-1185">Reference proteome</keyword>
<organism evidence="2 3">
    <name type="scientific">Haemonchus contortus</name>
    <name type="common">Barber pole worm</name>
    <dbReference type="NCBI Taxonomy" id="6289"/>
    <lineage>
        <taxon>Eukaryota</taxon>
        <taxon>Metazoa</taxon>
        <taxon>Ecdysozoa</taxon>
        <taxon>Nematoda</taxon>
        <taxon>Chromadorea</taxon>
        <taxon>Rhabditida</taxon>
        <taxon>Rhabditina</taxon>
        <taxon>Rhabditomorpha</taxon>
        <taxon>Strongyloidea</taxon>
        <taxon>Trichostrongylidae</taxon>
        <taxon>Haemonchus</taxon>
    </lineage>
</organism>
<dbReference type="Proteomes" id="UP000025227">
    <property type="component" value="Unplaced"/>
</dbReference>
<dbReference type="WBParaSite" id="HCON_00078840-00001">
    <property type="protein sequence ID" value="HCON_00078840-00001"/>
    <property type="gene ID" value="HCON_00078840"/>
</dbReference>
<sequence length="269" mass="31036">MDEVQQYTIQSEENEETQEEKDKWDNFSHSSLVTPRTLPVSTAQRKNAECCSSDKDDQLLKLINSDKKLPEYVKIILAVLKDTRDQLLAVNEWSSKLSEENEKLRKENAELKKLLESRESQSNSRELPTTSLPRNSDSKPVENELERSRSIVISGIPEFSSTSSADRAYRDLNAVNTILNHLDVQCIPVTVYRLGKHENTRSRFVKTLESAGTEEFTGTEKEARTELDSKAWERFNNTVQRLPDGYYVRLPWIEQHPYLPGNKALAYRR</sequence>
<feature type="compositionally biased region" description="Polar residues" evidence="1">
    <location>
        <begin position="120"/>
        <end position="135"/>
    </location>
</feature>
<accession>A0A7I4YBW2</accession>
<feature type="region of interest" description="Disordered" evidence="1">
    <location>
        <begin position="1"/>
        <end position="49"/>
    </location>
</feature>
<feature type="compositionally biased region" description="Polar residues" evidence="1">
    <location>
        <begin position="1"/>
        <end position="11"/>
    </location>
</feature>
<name>A0A7I4YBW2_HAECO</name>
<proteinExistence type="predicted"/>
<feature type="region of interest" description="Disordered" evidence="1">
    <location>
        <begin position="115"/>
        <end position="143"/>
    </location>
</feature>
<evidence type="ECO:0000313" key="2">
    <source>
        <dbReference type="Proteomes" id="UP000025227"/>
    </source>
</evidence>
<evidence type="ECO:0000256" key="1">
    <source>
        <dbReference type="SAM" id="MobiDB-lite"/>
    </source>
</evidence>
<reference evidence="3" key="1">
    <citation type="submission" date="2020-12" db="UniProtKB">
        <authorList>
            <consortium name="WormBaseParasite"/>
        </authorList>
    </citation>
    <scope>IDENTIFICATION</scope>
    <source>
        <strain evidence="3">MHco3</strain>
    </source>
</reference>
<dbReference type="OrthoDB" id="5872625at2759"/>